<proteinExistence type="predicted"/>
<evidence type="ECO:0000313" key="2">
    <source>
        <dbReference type="EMBL" id="EXM13912.1"/>
    </source>
</evidence>
<accession>X0KYP5</accession>
<sequence length="115" mass="12755">MSDSRSVLHSDLDTTSQIGANARGKTESPTRTPGVVDIWENLLFLSRGKTRGVNANKAAILKRYTYSDIEVRDSESASFIGSGASFTVERRQISRQTQTNDEPSYVAIKKLNLFK</sequence>
<feature type="compositionally biased region" description="Basic and acidic residues" evidence="1">
    <location>
        <begin position="1"/>
        <end position="12"/>
    </location>
</feature>
<reference evidence="2" key="1">
    <citation type="submission" date="2011-11" db="EMBL/GenBank/DDBJ databases">
        <title>The Genome Sequence of Fusarium oxysporum Cotton.</title>
        <authorList>
            <consortium name="The Broad Institute Genome Sequencing Platform"/>
            <person name="Ma L.-J."/>
            <person name="Gale L.R."/>
            <person name="Schwartz D.C."/>
            <person name="Zhou S."/>
            <person name="Corby-Kistler H."/>
            <person name="Young S.K."/>
            <person name="Zeng Q."/>
            <person name="Gargeya S."/>
            <person name="Fitzgerald M."/>
            <person name="Haas B."/>
            <person name="Abouelleil A."/>
            <person name="Alvarado L."/>
            <person name="Arachchi H.M."/>
            <person name="Berlin A."/>
            <person name="Brown A."/>
            <person name="Chapman S.B."/>
            <person name="Chen Z."/>
            <person name="Dunbar C."/>
            <person name="Freedman E."/>
            <person name="Gearin G."/>
            <person name="Goldberg J."/>
            <person name="Griggs A."/>
            <person name="Gujja S."/>
            <person name="Heiman D."/>
            <person name="Howarth C."/>
            <person name="Larson L."/>
            <person name="Lui A."/>
            <person name="MacDonald P.J.P."/>
            <person name="Montmayeur A."/>
            <person name="Murphy C."/>
            <person name="Neiman D."/>
            <person name="Pearson M."/>
            <person name="Priest M."/>
            <person name="Roberts A."/>
            <person name="Saif S."/>
            <person name="Shea T."/>
            <person name="Shenoy N."/>
            <person name="Sisk P."/>
            <person name="Stolte C."/>
            <person name="Sykes S."/>
            <person name="Wortman J."/>
            <person name="Nusbaum C."/>
            <person name="Birren B."/>
        </authorList>
    </citation>
    <scope>NUCLEOTIDE SEQUENCE [LARGE SCALE GENOMIC DNA]</scope>
    <source>
        <strain evidence="2">25433</strain>
    </source>
</reference>
<gene>
    <name evidence="2" type="ORF">FOTG_17648</name>
</gene>
<reference evidence="2" key="2">
    <citation type="submission" date="2012-05" db="EMBL/GenBank/DDBJ databases">
        <title>The Genome Annotation of Fusarium oxysporum Cotton.</title>
        <authorList>
            <consortium name="The Broad Institute Genomics Platform"/>
            <person name="Ma L.-J."/>
            <person name="Corby-Kistler H."/>
            <person name="Broz K."/>
            <person name="Gale L.R."/>
            <person name="Jonkers W."/>
            <person name="O'Donnell K."/>
            <person name="Ploetz R."/>
            <person name="Steinberg C."/>
            <person name="Schwartz D.C."/>
            <person name="VanEtten H."/>
            <person name="Zhou S."/>
            <person name="Young S.K."/>
            <person name="Zeng Q."/>
            <person name="Gargeya S."/>
            <person name="Fitzgerald M."/>
            <person name="Abouelleil A."/>
            <person name="Alvarado L."/>
            <person name="Chapman S.B."/>
            <person name="Gainer-Dewar J."/>
            <person name="Goldberg J."/>
            <person name="Griggs A."/>
            <person name="Gujja S."/>
            <person name="Hansen M."/>
            <person name="Howarth C."/>
            <person name="Imamovic A."/>
            <person name="Ireland A."/>
            <person name="Larimer J."/>
            <person name="McCowan C."/>
            <person name="Murphy C."/>
            <person name="Pearson M."/>
            <person name="Poon T.W."/>
            <person name="Priest M."/>
            <person name="Roberts A."/>
            <person name="Saif S."/>
            <person name="Shea T."/>
            <person name="Sykes S."/>
            <person name="Wortman J."/>
            <person name="Nusbaum C."/>
            <person name="Birren B."/>
        </authorList>
    </citation>
    <scope>NUCLEOTIDE SEQUENCE</scope>
    <source>
        <strain evidence="2">25433</strain>
    </source>
</reference>
<name>X0KYP5_FUSOX</name>
<dbReference type="Proteomes" id="UP000030701">
    <property type="component" value="Unassembled WGS sequence"/>
</dbReference>
<organism evidence="2">
    <name type="scientific">Fusarium oxysporum f. sp. vasinfectum 25433</name>
    <dbReference type="NCBI Taxonomy" id="1089449"/>
    <lineage>
        <taxon>Eukaryota</taxon>
        <taxon>Fungi</taxon>
        <taxon>Dikarya</taxon>
        <taxon>Ascomycota</taxon>
        <taxon>Pezizomycotina</taxon>
        <taxon>Sordariomycetes</taxon>
        <taxon>Hypocreomycetidae</taxon>
        <taxon>Hypocreales</taxon>
        <taxon>Nectriaceae</taxon>
        <taxon>Fusarium</taxon>
        <taxon>Fusarium oxysporum species complex</taxon>
    </lineage>
</organism>
<evidence type="ECO:0000256" key="1">
    <source>
        <dbReference type="SAM" id="MobiDB-lite"/>
    </source>
</evidence>
<dbReference type="EMBL" id="JH658099">
    <property type="protein sequence ID" value="EXM13912.1"/>
    <property type="molecule type" value="Genomic_DNA"/>
</dbReference>
<dbReference type="HOGENOM" id="CLU_2109131_0_0_1"/>
<protein>
    <submittedName>
        <fullName evidence="2">Uncharacterized protein</fullName>
    </submittedName>
</protein>
<dbReference type="AlphaFoldDB" id="X0KYP5"/>
<feature type="region of interest" description="Disordered" evidence="1">
    <location>
        <begin position="1"/>
        <end position="32"/>
    </location>
</feature>